<evidence type="ECO:0000256" key="1">
    <source>
        <dbReference type="SAM" id="Phobius"/>
    </source>
</evidence>
<dbReference type="EMBL" id="BAABEP010000002">
    <property type="protein sequence ID" value="GAA3711822.1"/>
    <property type="molecule type" value="Genomic_DNA"/>
</dbReference>
<reference evidence="3" key="1">
    <citation type="journal article" date="2019" name="Int. J. Syst. Evol. Microbiol.">
        <title>The Global Catalogue of Microorganisms (GCM) 10K type strain sequencing project: providing services to taxonomists for standard genome sequencing and annotation.</title>
        <authorList>
            <consortium name="The Broad Institute Genomics Platform"/>
            <consortium name="The Broad Institute Genome Sequencing Center for Infectious Disease"/>
            <person name="Wu L."/>
            <person name="Ma J."/>
        </authorList>
    </citation>
    <scope>NUCLEOTIDE SEQUENCE [LARGE SCALE GENOMIC DNA]</scope>
    <source>
        <strain evidence="3">JCM 30846</strain>
    </source>
</reference>
<proteinExistence type="predicted"/>
<name>A0ABP7DYH9_9ACTN</name>
<dbReference type="Pfam" id="PF19650">
    <property type="entry name" value="DUF6153"/>
    <property type="match status" value="1"/>
</dbReference>
<dbReference type="Proteomes" id="UP001499884">
    <property type="component" value="Unassembled WGS sequence"/>
</dbReference>
<comment type="caution">
    <text evidence="2">The sequence shown here is derived from an EMBL/GenBank/DDBJ whole genome shotgun (WGS) entry which is preliminary data.</text>
</comment>
<protein>
    <submittedName>
        <fullName evidence="2">DUF6153 family protein</fullName>
    </submittedName>
</protein>
<dbReference type="InterPro" id="IPR046151">
    <property type="entry name" value="DUF6153"/>
</dbReference>
<keyword evidence="1" id="KW-0812">Transmembrane</keyword>
<sequence length="150" mass="14854">MEREKAAAGAGPYDERVTSSVQLSSRRPAGRLFALLVLAVLAGLLGMHALGPGGAPPVRAEAGHDMVMAVSPDASHASAGCSHTDGGTSHLEHADGSCAAAGIGSAYAPPPLAGALPGTPLIPASLVPAAALAETGRDPPDLSELQLLRI</sequence>
<evidence type="ECO:0000313" key="3">
    <source>
        <dbReference type="Proteomes" id="UP001499884"/>
    </source>
</evidence>
<gene>
    <name evidence="2" type="ORF">GCM10023082_07040</name>
</gene>
<keyword evidence="1" id="KW-0472">Membrane</keyword>
<organism evidence="2 3">
    <name type="scientific">Streptomyces tremellae</name>
    <dbReference type="NCBI Taxonomy" id="1124239"/>
    <lineage>
        <taxon>Bacteria</taxon>
        <taxon>Bacillati</taxon>
        <taxon>Actinomycetota</taxon>
        <taxon>Actinomycetes</taxon>
        <taxon>Kitasatosporales</taxon>
        <taxon>Streptomycetaceae</taxon>
        <taxon>Streptomyces</taxon>
    </lineage>
</organism>
<keyword evidence="1" id="KW-1133">Transmembrane helix</keyword>
<keyword evidence="3" id="KW-1185">Reference proteome</keyword>
<feature type="transmembrane region" description="Helical" evidence="1">
    <location>
        <begin position="32"/>
        <end position="51"/>
    </location>
</feature>
<accession>A0ABP7DYH9</accession>
<evidence type="ECO:0000313" key="2">
    <source>
        <dbReference type="EMBL" id="GAA3711822.1"/>
    </source>
</evidence>